<dbReference type="CDD" id="cd20100">
    <property type="entry name" value="MBT_dSfmbt-like_rpt4"/>
    <property type="match status" value="1"/>
</dbReference>
<accession>R7TEJ5</accession>
<evidence type="ECO:0000313" key="15">
    <source>
        <dbReference type="Proteomes" id="UP000014760"/>
    </source>
</evidence>
<dbReference type="GO" id="GO:0003682">
    <property type="term" value="F:chromatin binding"/>
    <property type="evidence" value="ECO:0007669"/>
    <property type="project" value="TreeGrafter"/>
</dbReference>
<evidence type="ECO:0000256" key="10">
    <source>
        <dbReference type="PROSITE-ProRule" id="PRU00367"/>
    </source>
</evidence>
<dbReference type="PANTHER" id="PTHR12247">
    <property type="entry name" value="POLYCOMB GROUP PROTEIN"/>
    <property type="match status" value="1"/>
</dbReference>
<dbReference type="HOGENOM" id="CLU_005352_3_1_1"/>
<evidence type="ECO:0000259" key="12">
    <source>
        <dbReference type="PROSITE" id="PS51024"/>
    </source>
</evidence>
<dbReference type="PROSITE" id="PS51079">
    <property type="entry name" value="MBT"/>
    <property type="match status" value="4"/>
</dbReference>
<dbReference type="AlphaFoldDB" id="R7TEJ5"/>
<dbReference type="GO" id="GO:0045892">
    <property type="term" value="P:negative regulation of DNA-templated transcription"/>
    <property type="evidence" value="ECO:0007669"/>
    <property type="project" value="TreeGrafter"/>
</dbReference>
<dbReference type="Proteomes" id="UP000014760">
    <property type="component" value="Unassembled WGS sequence"/>
</dbReference>
<keyword evidence="8" id="KW-0804">Transcription</keyword>
<dbReference type="STRING" id="283909.R7TEJ5"/>
<dbReference type="InterPro" id="IPR004092">
    <property type="entry name" value="Mbt"/>
</dbReference>
<evidence type="ECO:0000256" key="1">
    <source>
        <dbReference type="ARBA" id="ARBA00004123"/>
    </source>
</evidence>
<feature type="domain" description="FCS-type" evidence="12">
    <location>
        <begin position="1"/>
        <end position="27"/>
    </location>
</feature>
<keyword evidence="15" id="KW-1185">Reference proteome</keyword>
<reference evidence="14" key="3">
    <citation type="submission" date="2015-06" db="UniProtKB">
        <authorList>
            <consortium name="EnsemblMetazoa"/>
        </authorList>
    </citation>
    <scope>IDENTIFICATION</scope>
</reference>
<dbReference type="GO" id="GO:0042393">
    <property type="term" value="F:histone binding"/>
    <property type="evidence" value="ECO:0007669"/>
    <property type="project" value="TreeGrafter"/>
</dbReference>
<evidence type="ECO:0000313" key="14">
    <source>
        <dbReference type="EnsemblMetazoa" id="CapteP108770"/>
    </source>
</evidence>
<evidence type="ECO:0000256" key="2">
    <source>
        <dbReference type="ARBA" id="ARBA00022723"/>
    </source>
</evidence>
<dbReference type="OrthoDB" id="5800688at2759"/>
<dbReference type="Gene3D" id="2.30.30.140">
    <property type="match status" value="4"/>
</dbReference>
<keyword evidence="5" id="KW-0862">Zinc</keyword>
<feature type="repeat" description="MBT" evidence="11">
    <location>
        <begin position="413"/>
        <end position="509"/>
    </location>
</feature>
<dbReference type="EMBL" id="AMQN01003234">
    <property type="status" value="NOT_ANNOTATED_CDS"/>
    <property type="molecule type" value="Genomic_DNA"/>
</dbReference>
<name>R7TEJ5_CAPTE</name>
<dbReference type="EMBL" id="KB311324">
    <property type="protein sequence ID" value="ELT89486.1"/>
    <property type="molecule type" value="Genomic_DNA"/>
</dbReference>
<evidence type="ECO:0000256" key="4">
    <source>
        <dbReference type="ARBA" id="ARBA00022771"/>
    </source>
</evidence>
<dbReference type="CDD" id="cd20098">
    <property type="entry name" value="MBT_dSfmbt-like_rpt2"/>
    <property type="match status" value="1"/>
</dbReference>
<evidence type="ECO:0000256" key="11">
    <source>
        <dbReference type="PROSITE-ProRule" id="PRU00459"/>
    </source>
</evidence>
<keyword evidence="2" id="KW-0479">Metal-binding</keyword>
<keyword evidence="4 10" id="KW-0863">Zinc-finger</keyword>
<dbReference type="PANTHER" id="PTHR12247:SF104">
    <property type="entry name" value="POLYCOMB PROTEIN SFMBT"/>
    <property type="match status" value="1"/>
</dbReference>
<reference evidence="13 15" key="2">
    <citation type="journal article" date="2013" name="Nature">
        <title>Insights into bilaterian evolution from three spiralian genomes.</title>
        <authorList>
            <person name="Simakov O."/>
            <person name="Marletaz F."/>
            <person name="Cho S.J."/>
            <person name="Edsinger-Gonzales E."/>
            <person name="Havlak P."/>
            <person name="Hellsten U."/>
            <person name="Kuo D.H."/>
            <person name="Larsson T."/>
            <person name="Lv J."/>
            <person name="Arendt D."/>
            <person name="Savage R."/>
            <person name="Osoegawa K."/>
            <person name="de Jong P."/>
            <person name="Grimwood J."/>
            <person name="Chapman J.A."/>
            <person name="Shapiro H."/>
            <person name="Aerts A."/>
            <person name="Otillar R.P."/>
            <person name="Terry A.Y."/>
            <person name="Boore J.L."/>
            <person name="Grigoriev I.V."/>
            <person name="Lindberg D.R."/>
            <person name="Seaver E.C."/>
            <person name="Weisblat D.A."/>
            <person name="Putnam N.H."/>
            <person name="Rokhsar D.S."/>
        </authorList>
    </citation>
    <scope>NUCLEOTIDE SEQUENCE</scope>
    <source>
        <strain evidence="13 15">I ESC-2004</strain>
    </source>
</reference>
<organism evidence="13">
    <name type="scientific">Capitella teleta</name>
    <name type="common">Polychaete worm</name>
    <dbReference type="NCBI Taxonomy" id="283909"/>
    <lineage>
        <taxon>Eukaryota</taxon>
        <taxon>Metazoa</taxon>
        <taxon>Spiralia</taxon>
        <taxon>Lophotrochozoa</taxon>
        <taxon>Annelida</taxon>
        <taxon>Polychaeta</taxon>
        <taxon>Sedentaria</taxon>
        <taxon>Scolecida</taxon>
        <taxon>Capitellidae</taxon>
        <taxon>Capitella</taxon>
    </lineage>
</organism>
<dbReference type="CDD" id="cd20126">
    <property type="entry name" value="MBT_MBTD1_rpt3"/>
    <property type="match status" value="1"/>
</dbReference>
<dbReference type="InterPro" id="IPR012313">
    <property type="entry name" value="Znf_FCS"/>
</dbReference>
<evidence type="ECO:0000256" key="6">
    <source>
        <dbReference type="ARBA" id="ARBA00022853"/>
    </source>
</evidence>
<keyword evidence="9" id="KW-0539">Nucleus</keyword>
<keyword evidence="3" id="KW-0677">Repeat</keyword>
<dbReference type="InterPro" id="IPR038603">
    <property type="entry name" value="Znf_FCS_sf"/>
</dbReference>
<feature type="non-terminal residue" evidence="13">
    <location>
        <position position="1"/>
    </location>
</feature>
<dbReference type="GO" id="GO:0005634">
    <property type="term" value="C:nucleus"/>
    <property type="evidence" value="ECO:0007669"/>
    <property type="project" value="UniProtKB-SubCell"/>
</dbReference>
<dbReference type="InterPro" id="IPR047358">
    <property type="entry name" value="MBT_dSfmbt_rpt1"/>
</dbReference>
<dbReference type="Gene3D" id="3.30.60.160">
    <property type="match status" value="1"/>
</dbReference>
<dbReference type="PROSITE" id="PS51024">
    <property type="entry name" value="ZF_FCS"/>
    <property type="match status" value="1"/>
</dbReference>
<evidence type="ECO:0000256" key="5">
    <source>
        <dbReference type="ARBA" id="ARBA00022833"/>
    </source>
</evidence>
<gene>
    <name evidence="13" type="ORF">CAPTEDRAFT_108770</name>
</gene>
<dbReference type="Pfam" id="PF02820">
    <property type="entry name" value="MBT"/>
    <property type="match status" value="4"/>
</dbReference>
<keyword evidence="6" id="KW-0156">Chromatin regulator</keyword>
<protein>
    <recommendedName>
        <fullName evidence="12">FCS-type domain-containing protein</fullName>
    </recommendedName>
</protein>
<dbReference type="GO" id="GO:0008270">
    <property type="term" value="F:zinc ion binding"/>
    <property type="evidence" value="ECO:0007669"/>
    <property type="project" value="UniProtKB-KW"/>
</dbReference>
<feature type="repeat" description="MBT" evidence="11">
    <location>
        <begin position="290"/>
        <end position="406"/>
    </location>
</feature>
<dbReference type="EnsemblMetazoa" id="CapteT108770">
    <property type="protein sequence ID" value="CapteP108770"/>
    <property type="gene ID" value="CapteG108770"/>
</dbReference>
<dbReference type="SMART" id="SM00561">
    <property type="entry name" value="MBT"/>
    <property type="match status" value="4"/>
</dbReference>
<feature type="repeat" description="MBT" evidence="11">
    <location>
        <begin position="87"/>
        <end position="192"/>
    </location>
</feature>
<evidence type="ECO:0000256" key="8">
    <source>
        <dbReference type="ARBA" id="ARBA00023163"/>
    </source>
</evidence>
<reference evidence="15" key="1">
    <citation type="submission" date="2012-12" db="EMBL/GenBank/DDBJ databases">
        <authorList>
            <person name="Hellsten U."/>
            <person name="Grimwood J."/>
            <person name="Chapman J.A."/>
            <person name="Shapiro H."/>
            <person name="Aerts A."/>
            <person name="Otillar R.P."/>
            <person name="Terry A.Y."/>
            <person name="Boore J.L."/>
            <person name="Simakov O."/>
            <person name="Marletaz F."/>
            <person name="Cho S.-J."/>
            <person name="Edsinger-Gonzales E."/>
            <person name="Havlak P."/>
            <person name="Kuo D.-H."/>
            <person name="Larsson T."/>
            <person name="Lv J."/>
            <person name="Arendt D."/>
            <person name="Savage R."/>
            <person name="Osoegawa K."/>
            <person name="de Jong P."/>
            <person name="Lindberg D.R."/>
            <person name="Seaver E.C."/>
            <person name="Weisblat D.A."/>
            <person name="Putnam N.H."/>
            <person name="Grigoriev I.V."/>
            <person name="Rokhsar D.S."/>
        </authorList>
    </citation>
    <scope>NUCLEOTIDE SEQUENCE</scope>
    <source>
        <strain evidence="15">I ESC-2004</strain>
    </source>
</reference>
<dbReference type="OMA" id="CAENGMP"/>
<dbReference type="GO" id="GO:0006325">
    <property type="term" value="P:chromatin organization"/>
    <property type="evidence" value="ECO:0007669"/>
    <property type="project" value="UniProtKB-KW"/>
</dbReference>
<dbReference type="InterPro" id="IPR050548">
    <property type="entry name" value="PcG_chromatin_remod_factors"/>
</dbReference>
<comment type="subcellular location">
    <subcellularLocation>
        <location evidence="1">Nucleus</location>
    </subcellularLocation>
</comment>
<evidence type="ECO:0000256" key="9">
    <source>
        <dbReference type="ARBA" id="ARBA00023242"/>
    </source>
</evidence>
<keyword evidence="7" id="KW-0805">Transcription regulation</keyword>
<evidence type="ECO:0000256" key="3">
    <source>
        <dbReference type="ARBA" id="ARBA00022737"/>
    </source>
</evidence>
<evidence type="ECO:0000313" key="13">
    <source>
        <dbReference type="EMBL" id="ELT89486.1"/>
    </source>
</evidence>
<dbReference type="SUPFAM" id="SSF63748">
    <property type="entry name" value="Tudor/PWWP/MBT"/>
    <property type="match status" value="4"/>
</dbReference>
<proteinExistence type="predicted"/>
<feature type="repeat" description="MBT" evidence="11">
    <location>
        <begin position="200"/>
        <end position="289"/>
    </location>
</feature>
<evidence type="ECO:0000256" key="7">
    <source>
        <dbReference type="ARBA" id="ARBA00023015"/>
    </source>
</evidence>
<sequence length="514" mass="57495">CEYCGRSGVRDAFYSKTKRFCSRACATSFTKLSSADQAIITEVFCYSERAAAQVTQSDGQVGACNTEVSFGNTLYFIFFNTGVCRSFIWNEYLDVNTHAAPVSSFKHCPLSGSWESMAVGMKLEVINVHAKGSSPTNVYWIATVIRLEGYRALMHYEGMAQDTSLDFWVSLCSKDVHPVGWCAANGKPLMPPKIIENKYSDWRELLVRRLTGARTLPHDFDSLVDEGLHSWPLGISTRLEVVDKMCVSAMRVASVQLAVGGRVRLQYEPDALYDNDTFWCHSFSPLIHPVGWSQLVGHKLHATQAALKKFSPTDATPDMFPKMKDPPICNGIKFQAGMKLEAIDPLNLSTICVATVMKVLRNNYLMIGIDGSMAADGSDWFCYHSTSPCIFPVGFCELNQIVLTPPRGFKTTFRWIDYLRETKAAAAPVKLFNKEIPNHGFRVGQKVEAVDLMEPRLICVSTVTRVVGRLLRVHFDGWDVTYDQWVDCTSADIYPVGWCEMVGYHLEGPRPKGM</sequence>
<dbReference type="Pfam" id="PF21319">
    <property type="entry name" value="zf-FCS_1"/>
    <property type="match status" value="1"/>
</dbReference>
<dbReference type="CDD" id="cd20119">
    <property type="entry name" value="MBT_dSfmbt_rpt1"/>
    <property type="match status" value="1"/>
</dbReference>